<proteinExistence type="predicted"/>
<dbReference type="EMBL" id="CP071091">
    <property type="protein sequence ID" value="QSQ11209.1"/>
    <property type="molecule type" value="Genomic_DNA"/>
</dbReference>
<dbReference type="NCBIfam" id="NF033517">
    <property type="entry name" value="transpos_IS66"/>
    <property type="match status" value="1"/>
</dbReference>
<dbReference type="Pfam" id="PF13817">
    <property type="entry name" value="DDE_Tnp_IS66_C"/>
    <property type="match status" value="1"/>
</dbReference>
<dbReference type="InterPro" id="IPR024474">
    <property type="entry name" value="Znf_dom_IS66"/>
</dbReference>
<evidence type="ECO:0000313" key="6">
    <source>
        <dbReference type="Proteomes" id="UP000663090"/>
    </source>
</evidence>
<dbReference type="Pfam" id="PF03050">
    <property type="entry name" value="DDE_Tnp_IS66"/>
    <property type="match status" value="1"/>
</dbReference>
<evidence type="ECO:0000259" key="3">
    <source>
        <dbReference type="Pfam" id="PF13817"/>
    </source>
</evidence>
<dbReference type="InterPro" id="IPR052344">
    <property type="entry name" value="Transposase-related"/>
</dbReference>
<feature type="domain" description="Transposase IS66 central" evidence="1">
    <location>
        <begin position="160"/>
        <end position="435"/>
    </location>
</feature>
<keyword evidence="6" id="KW-1185">Reference proteome</keyword>
<organism evidence="5 6">
    <name type="scientific">Myxococcus landrumensis</name>
    <dbReference type="NCBI Taxonomy" id="2813577"/>
    <lineage>
        <taxon>Bacteria</taxon>
        <taxon>Pseudomonadati</taxon>
        <taxon>Myxococcota</taxon>
        <taxon>Myxococcia</taxon>
        <taxon>Myxococcales</taxon>
        <taxon>Cystobacterineae</taxon>
        <taxon>Myxococcaceae</taxon>
        <taxon>Myxococcus</taxon>
    </lineage>
</organism>
<name>A0ABX7NBU2_9BACT</name>
<dbReference type="PANTHER" id="PTHR33678">
    <property type="entry name" value="BLL1576 PROTEIN"/>
    <property type="match status" value="1"/>
</dbReference>
<dbReference type="PANTHER" id="PTHR33678:SF1">
    <property type="entry name" value="BLL1576 PROTEIN"/>
    <property type="match status" value="1"/>
</dbReference>
<feature type="domain" description="Transposase IS66 C-terminal" evidence="3">
    <location>
        <begin position="442"/>
        <end position="479"/>
    </location>
</feature>
<dbReference type="EMBL" id="CP071091">
    <property type="protein sequence ID" value="QSQ14866.1"/>
    <property type="molecule type" value="Genomic_DNA"/>
</dbReference>
<reference evidence="5 6" key="1">
    <citation type="submission" date="2021-02" db="EMBL/GenBank/DDBJ databases">
        <title>De Novo genome assembly of isolated myxobacteria.</title>
        <authorList>
            <person name="Stevens D.C."/>
        </authorList>
    </citation>
    <scope>NUCLEOTIDE SEQUENCE [LARGE SCALE GENOMIC DNA]</scope>
    <source>
        <strain evidence="5 6">SCHIC003</strain>
    </source>
</reference>
<sequence>MATFSQAHQCEWRERAEGLERENLTLKERVGSIESQLALLQRTVFGKKSEKLPRVEDELRKAPGAPPRPREVTLKERRLKREARATLPERVIHHRVPDEARRCPSCGGTELKPLGPGKRTELIEYVPAHVERQVHLQETLACSCGAGIVTAPAPKAIEQGQYGPGFLAHVVTAKCCDSIPLYRQAKALARAGMPVARTTLCDLFHEVGRATAPLASRLLALVREASLVHADETPQRVLDEGKARRAYVWTFRTDELIAYVHSASRSGVTPMDVLGGTGGYLLVDGYTGYNRVTLPEGRVRVGCWAHVRRKFFDALPTAPESRAALDFILALYHVEHSARDTGTLGTQEHLDARRTTSARVLKQLATWVDEQFPRHPPKSPLGMALRYTKGQWSALTRFLDDPSLPLDNNAAERALRAMALGRKNYLFVGSDEAGRNLAGLSSLVATCEVNGVNPEAYLADVLMRLGSHPVSRLDELLPHRWQPSSASAPDSS</sequence>
<evidence type="ECO:0000259" key="1">
    <source>
        <dbReference type="Pfam" id="PF03050"/>
    </source>
</evidence>
<feature type="domain" description="Transposase IS66 zinc-finger binding" evidence="2">
    <location>
        <begin position="101"/>
        <end position="144"/>
    </location>
</feature>
<dbReference type="InterPro" id="IPR004291">
    <property type="entry name" value="Transposase_IS66_central"/>
</dbReference>
<accession>A0ABX7NBU2</accession>
<evidence type="ECO:0000259" key="2">
    <source>
        <dbReference type="Pfam" id="PF13005"/>
    </source>
</evidence>
<dbReference type="RefSeq" id="WP_206712966.1">
    <property type="nucleotide sequence ID" value="NZ_CP071091.1"/>
</dbReference>
<dbReference type="Pfam" id="PF13005">
    <property type="entry name" value="zf-IS66"/>
    <property type="match status" value="1"/>
</dbReference>
<dbReference type="InterPro" id="IPR039552">
    <property type="entry name" value="IS66_C"/>
</dbReference>
<evidence type="ECO:0000313" key="4">
    <source>
        <dbReference type="EMBL" id="QSQ11209.1"/>
    </source>
</evidence>
<dbReference type="Proteomes" id="UP000663090">
    <property type="component" value="Chromosome"/>
</dbReference>
<gene>
    <name evidence="5" type="ORF">JY572_01885</name>
    <name evidence="4" type="ORF">JY572_22590</name>
</gene>
<evidence type="ECO:0000313" key="5">
    <source>
        <dbReference type="EMBL" id="QSQ14866.1"/>
    </source>
</evidence>
<protein>
    <submittedName>
        <fullName evidence="5">IS66 family transposase</fullName>
    </submittedName>
</protein>